<keyword evidence="2 11" id="KW-0723">Serine/threonine-protein kinase</keyword>
<feature type="transmembrane region" description="Helical" evidence="9">
    <location>
        <begin position="313"/>
        <end position="334"/>
    </location>
</feature>
<reference evidence="11 12" key="1">
    <citation type="submission" date="2014-03" db="EMBL/GenBank/DDBJ databases">
        <title>Genomics of Bifidobacteria.</title>
        <authorList>
            <person name="Ventura M."/>
            <person name="Milani C."/>
            <person name="Lugli G.A."/>
        </authorList>
    </citation>
    <scope>NUCLEOTIDE SEQUENCE [LARGE SCALE GENOMIC DNA]</scope>
    <source>
        <strain evidence="11 12">DSM 22767</strain>
    </source>
</reference>
<dbReference type="PROSITE" id="PS00108">
    <property type="entry name" value="PROTEIN_KINASE_ST"/>
    <property type="match status" value="1"/>
</dbReference>
<dbReference type="InterPro" id="IPR000719">
    <property type="entry name" value="Prot_kinase_dom"/>
</dbReference>
<feature type="compositionally biased region" description="Polar residues" evidence="8">
    <location>
        <begin position="369"/>
        <end position="380"/>
    </location>
</feature>
<dbReference type="InterPro" id="IPR011009">
    <property type="entry name" value="Kinase-like_dom_sf"/>
</dbReference>
<feature type="region of interest" description="Disordered" evidence="8">
    <location>
        <begin position="283"/>
        <end position="304"/>
    </location>
</feature>
<name>A0A086ZGU6_9BIFI</name>
<dbReference type="STRING" id="1437606.BBOH_0548"/>
<evidence type="ECO:0000256" key="7">
    <source>
        <dbReference type="PROSITE-ProRule" id="PRU10141"/>
    </source>
</evidence>
<dbReference type="EC" id="2.7.11.1" evidence="1"/>
<evidence type="ECO:0000256" key="1">
    <source>
        <dbReference type="ARBA" id="ARBA00012513"/>
    </source>
</evidence>
<dbReference type="PROSITE" id="PS50011">
    <property type="entry name" value="PROTEIN_KINASE_DOM"/>
    <property type="match status" value="1"/>
</dbReference>
<feature type="domain" description="Protein kinase" evidence="10">
    <location>
        <begin position="8"/>
        <end position="270"/>
    </location>
</feature>
<dbReference type="Proteomes" id="UP000029096">
    <property type="component" value="Unassembled WGS sequence"/>
</dbReference>
<proteinExistence type="predicted"/>
<dbReference type="GO" id="GO:0005524">
    <property type="term" value="F:ATP binding"/>
    <property type="evidence" value="ECO:0007669"/>
    <property type="project" value="UniProtKB-UniRule"/>
</dbReference>
<dbReference type="Gene3D" id="1.10.510.10">
    <property type="entry name" value="Transferase(Phosphotransferase) domain 1"/>
    <property type="match status" value="1"/>
</dbReference>
<evidence type="ECO:0000256" key="3">
    <source>
        <dbReference type="ARBA" id="ARBA00022679"/>
    </source>
</evidence>
<dbReference type="eggNOG" id="COG0515">
    <property type="taxonomic scope" value="Bacteria"/>
</dbReference>
<keyword evidence="4 7" id="KW-0547">Nucleotide-binding</keyword>
<dbReference type="EMBL" id="JGYP01000002">
    <property type="protein sequence ID" value="KFI45746.1"/>
    <property type="molecule type" value="Genomic_DNA"/>
</dbReference>
<dbReference type="OrthoDB" id="9762169at2"/>
<keyword evidence="9" id="KW-1133">Transmembrane helix</keyword>
<keyword evidence="12" id="KW-1185">Reference proteome</keyword>
<dbReference type="AlphaFoldDB" id="A0A086ZGU6"/>
<evidence type="ECO:0000313" key="11">
    <source>
        <dbReference type="EMBL" id="KFI45746.1"/>
    </source>
</evidence>
<dbReference type="InterPro" id="IPR017441">
    <property type="entry name" value="Protein_kinase_ATP_BS"/>
</dbReference>
<dbReference type="CDD" id="cd14014">
    <property type="entry name" value="STKc_PknB_like"/>
    <property type="match status" value="1"/>
</dbReference>
<evidence type="ECO:0000256" key="6">
    <source>
        <dbReference type="ARBA" id="ARBA00022840"/>
    </source>
</evidence>
<feature type="compositionally biased region" description="Polar residues" evidence="8">
    <location>
        <begin position="406"/>
        <end position="427"/>
    </location>
</feature>
<keyword evidence="6 7" id="KW-0067">ATP-binding</keyword>
<gene>
    <name evidence="11" type="ORF">BBOH_0548</name>
</gene>
<protein>
    <recommendedName>
        <fullName evidence="1">non-specific serine/threonine protein kinase</fullName>
        <ecNumber evidence="1">2.7.11.1</ecNumber>
    </recommendedName>
</protein>
<keyword evidence="9" id="KW-0812">Transmembrane</keyword>
<evidence type="ECO:0000256" key="8">
    <source>
        <dbReference type="SAM" id="MobiDB-lite"/>
    </source>
</evidence>
<organism evidence="11 12">
    <name type="scientific">Bifidobacterium bohemicum DSM 22767</name>
    <dbReference type="NCBI Taxonomy" id="1437606"/>
    <lineage>
        <taxon>Bacteria</taxon>
        <taxon>Bacillati</taxon>
        <taxon>Actinomycetota</taxon>
        <taxon>Actinomycetes</taxon>
        <taxon>Bifidobacteriales</taxon>
        <taxon>Bifidobacteriaceae</taxon>
        <taxon>Bifidobacterium</taxon>
    </lineage>
</organism>
<sequence>MPPVIPGCDYLRLLGSGSTADVYLYHQHTPNRDVAVKVGKQQTGHDPNTAFANEADIMASLSTHPYILSIYGFGFTVDDLPYLILEYAPHGSYKEIMLARTMDARQTIDLGIKLAGALETAHRHGIIHRDIKPANILVTSQGLPALSDFGIATSVYDAKTQTGFSVPWAPPEVLTGEGGGDEAADIYSLATSLYALLVGKSPFEYWFQPHTSSQLAHHIVEDRLPKLDPSIAPKQLDSVLRKAMSKEPSERYASALKFARALQAVQQECFGTMTPLVAEDAEPLPARSGNRSANVALPASSERTRINRSEKPLLIALAAVAAIAVVVAAFAFIVGPNMDAGRTKHGTHVGYSDTPSPEERRSEDKEDTAQTSQTVPSPTELSGHEQGSIATFTWRNPNPKPGDTYAWSTLTDGSPAPGQTSVANETSVDVPVDPGSTQTCIQVSIIRKDGRMSNTPATACAVNKD</sequence>
<evidence type="ECO:0000256" key="2">
    <source>
        <dbReference type="ARBA" id="ARBA00022527"/>
    </source>
</evidence>
<dbReference type="GO" id="GO:0004674">
    <property type="term" value="F:protein serine/threonine kinase activity"/>
    <property type="evidence" value="ECO:0007669"/>
    <property type="project" value="UniProtKB-KW"/>
</dbReference>
<dbReference type="SMART" id="SM00220">
    <property type="entry name" value="S_TKc"/>
    <property type="match status" value="1"/>
</dbReference>
<evidence type="ECO:0000259" key="10">
    <source>
        <dbReference type="PROSITE" id="PS50011"/>
    </source>
</evidence>
<evidence type="ECO:0000256" key="4">
    <source>
        <dbReference type="ARBA" id="ARBA00022741"/>
    </source>
</evidence>
<dbReference type="RefSeq" id="WP_033521718.1">
    <property type="nucleotide sequence ID" value="NZ_JDUS01000010.1"/>
</dbReference>
<comment type="caution">
    <text evidence="11">The sequence shown here is derived from an EMBL/GenBank/DDBJ whole genome shotgun (WGS) entry which is preliminary data.</text>
</comment>
<dbReference type="Pfam" id="PF00069">
    <property type="entry name" value="Pkinase"/>
    <property type="match status" value="1"/>
</dbReference>
<evidence type="ECO:0000256" key="5">
    <source>
        <dbReference type="ARBA" id="ARBA00022777"/>
    </source>
</evidence>
<dbReference type="PANTHER" id="PTHR43289:SF6">
    <property type="entry name" value="SERINE_THREONINE-PROTEIN KINASE NEKL-3"/>
    <property type="match status" value="1"/>
</dbReference>
<dbReference type="PROSITE" id="PS00107">
    <property type="entry name" value="PROTEIN_KINASE_ATP"/>
    <property type="match status" value="1"/>
</dbReference>
<dbReference type="SUPFAM" id="SSF56112">
    <property type="entry name" value="Protein kinase-like (PK-like)"/>
    <property type="match status" value="1"/>
</dbReference>
<feature type="region of interest" description="Disordered" evidence="8">
    <location>
        <begin position="341"/>
        <end position="436"/>
    </location>
</feature>
<keyword evidence="9" id="KW-0472">Membrane</keyword>
<keyword evidence="5 11" id="KW-0418">Kinase</keyword>
<evidence type="ECO:0000313" key="12">
    <source>
        <dbReference type="Proteomes" id="UP000029096"/>
    </source>
</evidence>
<feature type="binding site" evidence="7">
    <location>
        <position position="37"/>
    </location>
    <ligand>
        <name>ATP</name>
        <dbReference type="ChEBI" id="CHEBI:30616"/>
    </ligand>
</feature>
<evidence type="ECO:0000256" key="9">
    <source>
        <dbReference type="SAM" id="Phobius"/>
    </source>
</evidence>
<keyword evidence="3 11" id="KW-0808">Transferase</keyword>
<dbReference type="InterPro" id="IPR008271">
    <property type="entry name" value="Ser/Thr_kinase_AS"/>
</dbReference>
<accession>A0A086ZGU6</accession>
<feature type="compositionally biased region" description="Basic and acidic residues" evidence="8">
    <location>
        <begin position="357"/>
        <end position="368"/>
    </location>
</feature>
<dbReference type="PANTHER" id="PTHR43289">
    <property type="entry name" value="MITOGEN-ACTIVATED PROTEIN KINASE KINASE KINASE 20-RELATED"/>
    <property type="match status" value="1"/>
</dbReference>